<name>A0A0S2MVZ8_9CAUD</name>
<organism evidence="1 2">
    <name type="scientific">Cellulophaga phage phi4:1_13</name>
    <dbReference type="NCBI Taxonomy" id="1747284"/>
    <lineage>
        <taxon>Viruses</taxon>
        <taxon>Duplodnaviria</taxon>
        <taxon>Heunggongvirae</taxon>
        <taxon>Uroviricota</taxon>
        <taxon>Caudoviricetes</taxon>
        <taxon>Lightbulbvirus</taxon>
        <taxon>Lightbulbvirus Cba41</taxon>
    </lineage>
</organism>
<evidence type="ECO:0000313" key="1">
    <source>
        <dbReference type="EMBL" id="ALO80044.1"/>
    </source>
</evidence>
<evidence type="ECO:0000313" key="2">
    <source>
        <dbReference type="Proteomes" id="UP000229115"/>
    </source>
</evidence>
<gene>
    <name evidence="1" type="ORF">Phi4113_035</name>
</gene>
<dbReference type="EMBL" id="KT962245">
    <property type="protein sequence ID" value="ALO80044.1"/>
    <property type="molecule type" value="Genomic_RNA"/>
</dbReference>
<sequence>MSCKVIRNSKDQITKVQDSQGIESALFSAIASHPLVIDTELALNIYKNSFLPAIGEDATWQHRTPVSIVEDYKEALKDTASGESIEIGLVNKEGKFYPIISTTKSSNKDSLEGFITSSIESGVLSSKKTKVGPNYLFEAQGKNDLQKAVNTEILHQDAKLYLGKAGVVKDGDTFTFERTKDSVRLENKKGENKRVKYEDIDMLSYDEIRKNYTNPELVFLDNQLYQQQAAYRDTSFESTVPTRTEKELQISLLNLLSKLGVKTLSITDYVSKYRTRNGVAPSATALADIANQVIAYTQGKISIADLTEETSHFIVEAMPKESTENVLRNIHKTDEWVEFSDQYRELYRGEYSAEELEEVVRREVLGKVLKNSIIANFSLEDKSGTQQSIIAKVKELFNNFFEGVYNLLKPQHVQELEAYLSDVNAIVKSKDTTSLNTNNFKHNKYRLYSTAPSNTKVSQINKATKRVIAGLENQIRALSKQSPTKVKSDKIQRALVDIGENYSLSAIADVVEIAKGDMKYLRSSVSDSEKHGKTYILSSEENTVYHSLKQLVAPALQELQALTKPDALRDAKIENNKNWEILNREIKETLEEFTELSGEISAKKSKNTERIVDEIVSKYDFSADTKDNLMKWAENAEHETNIAHSVFGTIAHSRDGSLRTLGYLLRKMNSNGFTNYVEPTQKLQNDLRALGFDEKFFKEVLLDGSFILNDRDFDAFYKKTDEIFVDTYKEVVGNSTLTSEEILQKREDGELELTKEQEIELREKEKGKLQPFIERPMLPAYYAEYEERVKDLSPVTRKVMSNYLSDISKLKSQAIGKDGKLDWTSLTSAQRDIWQALTEQRKKYKDIFDKTGNLKEGLEYERDAEGFIQYEKGSPVVKLNEDNKTDDAIVAFELIKLDGGFRNINEGNEEKPPIPEGFIEDLQRIENEQGRAEAIDYLYANAYIGMTSDYWEKSQGSAGVLDRLKENGEVDLYNEMVAQRTFIKNILKQNSSKNQPSEVNGAEMTEISRETIKNAQETLDELYRKAIKILPSEEESESTASFVTSANDSYVNHVEALGIKTAEEEFDMAKDHMTNDKRTRTKDKIDQIDNFGRGKGKLTGKAEELYDQWLSKKKEDQEVLLNLLKSGNVLTEAQRKVWENGNITEKDFLEILKKMSIRDSLLPYYKRTTSESYDLFSKEIKDSNSLVSEVVANQLGDVEITPNYSFYEGDTNKNINPNYDKNFKGGMLQPKKSLFSNSKFQNTFGEIVDGQSATNPKGYQAYQKIMDWYEEGISAMDMPTSYNRFQKPQVREGELERISKTIKDPKRLSLAFKEFFTFTEDDMVKGDTSLGAGIKTIPKRYVYKIEDQEDVSNELFYSMNLLVQQGHLRQARVEAYGDIMTVMDSIKDRTTTVDKENTSTSAYKMANSAVDSELYDVREIVSYEVELPLINKKVDLAQVARRVLNFIKLRNLGLNFVIPLTSYASAQVQSRIETVVGEFMDTMSYKLGSKEYRKIVGESMKEFGEINHKAKLNVMGQYFGAFDIEETFKNSSYSKIGRLIPKTAMGLHTVSNFPIYGKNMLATFHNYRIVDGQLINWNEYRNKQSKAGKNIKEAKEEWKKSESDVIYNYMSVEDGQMKFNEAELSKKITNFDKNDMVDRLKGHLIDINQRTDGQMNKNNISLAKRHAIYSYATTHRDWFSLAISHRFHSRIENLDTGKLTEGSYLSALSFAKRYVDQFRTEGPANLLKGFKKAWETAGQTRDAEGNVIINFEAQQVEQANIKRVGIEWAILQLGLLASVLISQIGDNDEDDPFLLKAANLLAARVANETASQQLGLGKAAYEVFETPIIGLSFLSQTAKITDLFDGETIKSGSYKDMSKRERYILRTIPGFKSTWALGNLAQEKKTYDFYNKGNVDNLSNPLYYFIQRQLEEDK</sequence>
<accession>A0A0S2MVZ8</accession>
<dbReference type="Proteomes" id="UP000229115">
    <property type="component" value="Segment"/>
</dbReference>
<reference evidence="1 2" key="1">
    <citation type="submission" date="2015-10" db="EMBL/GenBank/DDBJ databases">
        <title>Large-scale maps of variable infection efficiencies in aquatic Bacteriodetes phage-host model systems.</title>
        <authorList>
            <person name="Holmfeldt K."/>
            <person name="Solonenko N."/>
            <person name="Howard-Varona C."/>
            <person name="Moreno M."/>
            <person name="Malmstrom R.R."/>
            <person name="Blow M.J."/>
            <person name="Sullivan M.B."/>
        </authorList>
    </citation>
    <scope>NUCLEOTIDE SEQUENCE [LARGE SCALE GENOMIC DNA]</scope>
</reference>
<proteinExistence type="predicted"/>
<protein>
    <submittedName>
        <fullName evidence="1">Structural protein</fullName>
    </submittedName>
</protein>